<keyword evidence="1" id="KW-0732">Signal</keyword>
<dbReference type="Pfam" id="PF01551">
    <property type="entry name" value="Peptidase_M23"/>
    <property type="match status" value="1"/>
</dbReference>
<sequence length="420" mass="47817">MLKKICFFGLIICTSWSWGQMTQEKLEEKKAQLQAQIRENEKLLQNVKKQEKTVLTIINLKNQKIKLKEELIRTNELQAQLLNKNMHKNQVKIQQLQGDLELLKKDYAAMIVKSYKSRSEQSRAMFLLSSESFLQAYKRAQYMKQYASFRKIQGEEIVQKSKELNGFNKKLTVQKTVKQKLIKENLDEKLVLEQEKQEQLKLANSIKKDKKKLAAEIKQKQRESKAIDRQIDKLIRDAIAEANRKAAARAAKANPKKVVTPAASKATESSTKIVLTSEGKIESDNFKNNKGKLPWPVEHGTVSLRFGDQRHPEYPSLTIHNSGVEISTEPGANARAVFAGEVTQVQVVSPVNKAVIIKHGDFFTVYQNLKTVNVREGDKVSIKQNLGQIRTNGDTGKTIIKFMISQNTTYANPANWIHGM</sequence>
<dbReference type="RefSeq" id="WP_097553184.1">
    <property type="nucleotide sequence ID" value="NZ_PCMW01000005.1"/>
</dbReference>
<dbReference type="InterPro" id="IPR011055">
    <property type="entry name" value="Dup_hybrid_motif"/>
</dbReference>
<name>A0A2H3KR35_9FLAO</name>
<dbReference type="PANTHER" id="PTHR21666:SF289">
    <property type="entry name" value="L-ALA--D-GLU ENDOPEPTIDASE"/>
    <property type="match status" value="1"/>
</dbReference>
<dbReference type="EMBL" id="PCMW01000005">
    <property type="protein sequence ID" value="PDS27069.1"/>
    <property type="molecule type" value="Genomic_DNA"/>
</dbReference>
<feature type="coiled-coil region" evidence="2">
    <location>
        <begin position="23"/>
        <end position="113"/>
    </location>
</feature>
<dbReference type="SUPFAM" id="SSF51261">
    <property type="entry name" value="Duplicated hybrid motif"/>
    <property type="match status" value="1"/>
</dbReference>
<dbReference type="InterPro" id="IPR016047">
    <property type="entry name" value="M23ase_b-sheet_dom"/>
</dbReference>
<dbReference type="Proteomes" id="UP000220828">
    <property type="component" value="Unassembled WGS sequence"/>
</dbReference>
<reference evidence="4 5" key="1">
    <citation type="submission" date="2017-09" db="EMBL/GenBank/DDBJ databases">
        <title>Whole genomes of Flavobacteriaceae.</title>
        <authorList>
            <person name="Stine C."/>
            <person name="Li C."/>
            <person name="Tadesse D."/>
        </authorList>
    </citation>
    <scope>NUCLEOTIDE SEQUENCE [LARGE SCALE GENOMIC DNA]</scope>
    <source>
        <strain evidence="4 5">ATCC 35036</strain>
    </source>
</reference>
<dbReference type="PANTHER" id="PTHR21666">
    <property type="entry name" value="PEPTIDASE-RELATED"/>
    <property type="match status" value="1"/>
</dbReference>
<protein>
    <submittedName>
        <fullName evidence="4">Peptidase M23</fullName>
    </submittedName>
</protein>
<dbReference type="InterPro" id="IPR050570">
    <property type="entry name" value="Cell_wall_metabolism_enzyme"/>
</dbReference>
<feature type="domain" description="M23ase beta-sheet core" evidence="3">
    <location>
        <begin position="321"/>
        <end position="413"/>
    </location>
</feature>
<evidence type="ECO:0000256" key="1">
    <source>
        <dbReference type="ARBA" id="ARBA00022729"/>
    </source>
</evidence>
<comment type="caution">
    <text evidence="4">The sequence shown here is derived from an EMBL/GenBank/DDBJ whole genome shotgun (WGS) entry which is preliminary data.</text>
</comment>
<dbReference type="OrthoDB" id="9815884at2"/>
<evidence type="ECO:0000259" key="3">
    <source>
        <dbReference type="Pfam" id="PF01551"/>
    </source>
</evidence>
<keyword evidence="2" id="KW-0175">Coiled coil</keyword>
<evidence type="ECO:0000313" key="4">
    <source>
        <dbReference type="EMBL" id="PDS27069.1"/>
    </source>
</evidence>
<dbReference type="Gene3D" id="6.10.250.3150">
    <property type="match status" value="1"/>
</dbReference>
<organism evidence="4 5">
    <name type="scientific">Flavobacterium branchiophilum</name>
    <dbReference type="NCBI Taxonomy" id="55197"/>
    <lineage>
        <taxon>Bacteria</taxon>
        <taxon>Pseudomonadati</taxon>
        <taxon>Bacteroidota</taxon>
        <taxon>Flavobacteriia</taxon>
        <taxon>Flavobacteriales</taxon>
        <taxon>Flavobacteriaceae</taxon>
        <taxon>Flavobacterium</taxon>
    </lineage>
</organism>
<evidence type="ECO:0000313" key="5">
    <source>
        <dbReference type="Proteomes" id="UP000220828"/>
    </source>
</evidence>
<feature type="coiled-coil region" evidence="2">
    <location>
        <begin position="183"/>
        <end position="237"/>
    </location>
</feature>
<evidence type="ECO:0000256" key="2">
    <source>
        <dbReference type="SAM" id="Coils"/>
    </source>
</evidence>
<accession>A0A2H3KR35</accession>
<proteinExistence type="predicted"/>
<dbReference type="AlphaFoldDB" id="A0A2H3KR35"/>
<gene>
    <name evidence="4" type="ORF">B0A77_00630</name>
</gene>
<dbReference type="Gene3D" id="2.70.70.10">
    <property type="entry name" value="Glucose Permease (Domain IIA)"/>
    <property type="match status" value="1"/>
</dbReference>
<dbReference type="GO" id="GO:0004222">
    <property type="term" value="F:metalloendopeptidase activity"/>
    <property type="evidence" value="ECO:0007669"/>
    <property type="project" value="TreeGrafter"/>
</dbReference>
<dbReference type="CDD" id="cd12797">
    <property type="entry name" value="M23_peptidase"/>
    <property type="match status" value="1"/>
</dbReference>